<organism evidence="2 3">
    <name type="scientific">Paraglomus brasilianum</name>
    <dbReference type="NCBI Taxonomy" id="144538"/>
    <lineage>
        <taxon>Eukaryota</taxon>
        <taxon>Fungi</taxon>
        <taxon>Fungi incertae sedis</taxon>
        <taxon>Mucoromycota</taxon>
        <taxon>Glomeromycotina</taxon>
        <taxon>Glomeromycetes</taxon>
        <taxon>Paraglomerales</taxon>
        <taxon>Paraglomeraceae</taxon>
        <taxon>Paraglomus</taxon>
    </lineage>
</organism>
<dbReference type="GO" id="GO:0051260">
    <property type="term" value="P:protein homooligomerization"/>
    <property type="evidence" value="ECO:0007669"/>
    <property type="project" value="InterPro"/>
</dbReference>
<comment type="caution">
    <text evidence="2">The sequence shown here is derived from an EMBL/GenBank/DDBJ whole genome shotgun (WGS) entry which is preliminary data.</text>
</comment>
<dbReference type="EMBL" id="CAJVPI010000039">
    <property type="protein sequence ID" value="CAG8463724.1"/>
    <property type="molecule type" value="Genomic_DNA"/>
</dbReference>
<keyword evidence="3" id="KW-1185">Reference proteome</keyword>
<name>A0A9N8VVB2_9GLOM</name>
<evidence type="ECO:0000313" key="3">
    <source>
        <dbReference type="Proteomes" id="UP000789739"/>
    </source>
</evidence>
<dbReference type="PANTHER" id="PTHR14499">
    <property type="entry name" value="POTASSIUM CHANNEL TETRAMERIZATION DOMAIN-CONTAINING"/>
    <property type="match status" value="1"/>
</dbReference>
<dbReference type="InterPro" id="IPR003131">
    <property type="entry name" value="T1-type_BTB"/>
</dbReference>
<feature type="domain" description="Potassium channel tetramerisation-type BTB" evidence="1">
    <location>
        <begin position="48"/>
        <end position="141"/>
    </location>
</feature>
<sequence>MHNDDYYKLPRFFFKIKIRKASNRLSSNINMMAGNSQNIEPVIVDDRIILNVGGIKYETCKSTFTAYPDTMLGTMFHERNKFMLHPISGNEHFIDRDGHLFQYVMKFYRTGKVPRLDEVITQVPISQEELDEELDFFMIPRNKPSRVKPTKRIHVRDLIISSQLAAFINALRQIISILFLEFKEEFLINRHFPIGIQLTFYERKKLQIFIIAPPSGLKARIEKIIQPFESIGFCLLEGFADDVERYFEDSITGIEWDCIERRKYLEHGGMVKLFDLRITLDDKCDKTDLMKSCCLKRARGENG</sequence>
<proteinExistence type="predicted"/>
<dbReference type="Proteomes" id="UP000789739">
    <property type="component" value="Unassembled WGS sequence"/>
</dbReference>
<protein>
    <submittedName>
        <fullName evidence="2">9221_t:CDS:1</fullName>
    </submittedName>
</protein>
<dbReference type="PANTHER" id="PTHR14499:SF136">
    <property type="entry name" value="GH08630P"/>
    <property type="match status" value="1"/>
</dbReference>
<evidence type="ECO:0000259" key="1">
    <source>
        <dbReference type="Pfam" id="PF02214"/>
    </source>
</evidence>
<dbReference type="Pfam" id="PF02214">
    <property type="entry name" value="BTB_2"/>
    <property type="match status" value="1"/>
</dbReference>
<dbReference type="AlphaFoldDB" id="A0A9N8VVB2"/>
<evidence type="ECO:0000313" key="2">
    <source>
        <dbReference type="EMBL" id="CAG8463724.1"/>
    </source>
</evidence>
<gene>
    <name evidence="2" type="ORF">PBRASI_LOCUS721</name>
</gene>
<accession>A0A9N8VVB2</accession>
<dbReference type="SUPFAM" id="SSF54695">
    <property type="entry name" value="POZ domain"/>
    <property type="match status" value="1"/>
</dbReference>
<dbReference type="Gene3D" id="3.30.710.10">
    <property type="entry name" value="Potassium Channel Kv1.1, Chain A"/>
    <property type="match status" value="1"/>
</dbReference>
<dbReference type="OrthoDB" id="2414723at2759"/>
<reference evidence="2" key="1">
    <citation type="submission" date="2021-06" db="EMBL/GenBank/DDBJ databases">
        <authorList>
            <person name="Kallberg Y."/>
            <person name="Tangrot J."/>
            <person name="Rosling A."/>
        </authorList>
    </citation>
    <scope>NUCLEOTIDE SEQUENCE</scope>
    <source>
        <strain evidence="2">BR232B</strain>
    </source>
</reference>
<dbReference type="InterPro" id="IPR011333">
    <property type="entry name" value="SKP1/BTB/POZ_sf"/>
</dbReference>